<sequence length="194" mass="21050">MNKSAVEPEIANGQRTNLSQLNLDSGRTAQWDYTLAFWGLRLWLGARALFVGIQKYAAYKSVAMPLIDPATGQPDASGVMVNVNVKSYALANYAGIPVGLRDKFAHEPLFPKFALVAFDKLLGPAFILTGLMLIIGLGTRVSLLVQGLLFVALTVGLVLIDQNDGVAYLGIHILLVAAAFVLARHNRFAVLKKW</sequence>
<evidence type="ECO:0000313" key="3">
    <source>
        <dbReference type="Proteomes" id="UP001059380"/>
    </source>
</evidence>
<proteinExistence type="predicted"/>
<keyword evidence="3" id="KW-1185">Reference proteome</keyword>
<reference evidence="2" key="1">
    <citation type="submission" date="2021-04" db="EMBL/GenBank/DDBJ databases">
        <title>Phylogenetic analysis of Acidobacteriaceae.</title>
        <authorList>
            <person name="Qiu L."/>
            <person name="Zhang Q."/>
        </authorList>
    </citation>
    <scope>NUCLEOTIDE SEQUENCE</scope>
    <source>
        <strain evidence="2">DSM 25168</strain>
    </source>
</reference>
<name>A0A9J7BFY1_9BACT</name>
<protein>
    <recommendedName>
        <fullName evidence="4">DoxX family protein</fullName>
    </recommendedName>
</protein>
<evidence type="ECO:0000313" key="2">
    <source>
        <dbReference type="EMBL" id="UWZ81916.1"/>
    </source>
</evidence>
<gene>
    <name evidence="2" type="ORF">MOP44_15160</name>
</gene>
<keyword evidence="1" id="KW-0812">Transmembrane</keyword>
<keyword evidence="1" id="KW-1133">Transmembrane helix</keyword>
<dbReference type="KEGG" id="orp:MOP44_15160"/>
<evidence type="ECO:0000256" key="1">
    <source>
        <dbReference type="SAM" id="Phobius"/>
    </source>
</evidence>
<accession>A0A9J7BFY1</accession>
<organism evidence="2 3">
    <name type="scientific">Occallatibacter riparius</name>
    <dbReference type="NCBI Taxonomy" id="1002689"/>
    <lineage>
        <taxon>Bacteria</taxon>
        <taxon>Pseudomonadati</taxon>
        <taxon>Acidobacteriota</taxon>
        <taxon>Terriglobia</taxon>
        <taxon>Terriglobales</taxon>
        <taxon>Acidobacteriaceae</taxon>
        <taxon>Occallatibacter</taxon>
    </lineage>
</organism>
<dbReference type="EMBL" id="CP093313">
    <property type="protein sequence ID" value="UWZ81916.1"/>
    <property type="molecule type" value="Genomic_DNA"/>
</dbReference>
<dbReference type="Proteomes" id="UP001059380">
    <property type="component" value="Chromosome"/>
</dbReference>
<feature type="transmembrane region" description="Helical" evidence="1">
    <location>
        <begin position="113"/>
        <end position="134"/>
    </location>
</feature>
<evidence type="ECO:0008006" key="4">
    <source>
        <dbReference type="Google" id="ProtNLM"/>
    </source>
</evidence>
<feature type="transmembrane region" description="Helical" evidence="1">
    <location>
        <begin position="166"/>
        <end position="183"/>
    </location>
</feature>
<keyword evidence="1" id="KW-0472">Membrane</keyword>
<feature type="transmembrane region" description="Helical" evidence="1">
    <location>
        <begin position="141"/>
        <end position="160"/>
    </location>
</feature>
<dbReference type="RefSeq" id="WP_260790890.1">
    <property type="nucleotide sequence ID" value="NZ_CP093313.1"/>
</dbReference>
<dbReference type="AlphaFoldDB" id="A0A9J7BFY1"/>